<dbReference type="GO" id="GO:0003676">
    <property type="term" value="F:nucleic acid binding"/>
    <property type="evidence" value="ECO:0007669"/>
    <property type="project" value="InterPro"/>
</dbReference>
<evidence type="ECO:0000259" key="1">
    <source>
        <dbReference type="Pfam" id="PF14088"/>
    </source>
</evidence>
<dbReference type="InterPro" id="IPR025364">
    <property type="entry name" value="DUF4268"/>
</dbReference>
<gene>
    <name evidence="2" type="ORF">A3G33_00280</name>
</gene>
<dbReference type="Proteomes" id="UP000178187">
    <property type="component" value="Unassembled WGS sequence"/>
</dbReference>
<proteinExistence type="predicted"/>
<organism evidence="2 3">
    <name type="scientific">Candidatus Danuiimicrobium aquiferis</name>
    <dbReference type="NCBI Taxonomy" id="1801832"/>
    <lineage>
        <taxon>Bacteria</taxon>
        <taxon>Pseudomonadati</taxon>
        <taxon>Candidatus Omnitrophota</taxon>
        <taxon>Candidatus Danuiimicrobium</taxon>
    </lineage>
</organism>
<dbReference type="Pfam" id="PF14088">
    <property type="entry name" value="DUF4268"/>
    <property type="match status" value="1"/>
</dbReference>
<evidence type="ECO:0000313" key="3">
    <source>
        <dbReference type="Proteomes" id="UP000178187"/>
    </source>
</evidence>
<reference evidence="2 3" key="1">
    <citation type="journal article" date="2016" name="Nat. Commun.">
        <title>Thousands of microbial genomes shed light on interconnected biogeochemical processes in an aquifer system.</title>
        <authorList>
            <person name="Anantharaman K."/>
            <person name="Brown C.T."/>
            <person name="Hug L.A."/>
            <person name="Sharon I."/>
            <person name="Castelle C.J."/>
            <person name="Probst A.J."/>
            <person name="Thomas B.C."/>
            <person name="Singh A."/>
            <person name="Wilkins M.J."/>
            <person name="Karaoz U."/>
            <person name="Brodie E.L."/>
            <person name="Williams K.H."/>
            <person name="Hubbard S.S."/>
            <person name="Banfield J.F."/>
        </authorList>
    </citation>
    <scope>NUCLEOTIDE SEQUENCE [LARGE SCALE GENOMIC DNA]</scope>
</reference>
<feature type="domain" description="DUF4268" evidence="1">
    <location>
        <begin position="177"/>
        <end position="312"/>
    </location>
</feature>
<comment type="caution">
    <text evidence="2">The sequence shown here is derived from an EMBL/GenBank/DDBJ whole genome shotgun (WGS) entry which is preliminary data.</text>
</comment>
<dbReference type="EMBL" id="MHFR01000002">
    <property type="protein sequence ID" value="OGW99602.1"/>
    <property type="molecule type" value="Genomic_DNA"/>
</dbReference>
<protein>
    <recommendedName>
        <fullName evidence="1">DUF4268 domain-containing protein</fullName>
    </recommendedName>
</protein>
<dbReference type="Gene3D" id="3.40.1350.10">
    <property type="match status" value="1"/>
</dbReference>
<name>A0A1G1L391_9BACT</name>
<dbReference type="InterPro" id="IPR011856">
    <property type="entry name" value="tRNA_endonuc-like_dom_sf"/>
</dbReference>
<evidence type="ECO:0000313" key="2">
    <source>
        <dbReference type="EMBL" id="OGW99602.1"/>
    </source>
</evidence>
<dbReference type="AlphaFoldDB" id="A0A1G1L391"/>
<sequence>MIKTLGKLKKVDLRTIWEHEALSFTKWLAKEDNLAALSEELGISIKLLKTEADVGGFNVDILAEEEDSERKIIIENQLEVTDHDHLGKLLTYASGVDASVIIWIFKEIREEHRRAIDWLNEHTDDSIDFFAVKMELWQISESLPAPKFQIISNPNNWAKVVKTKTEESRLTDTKLYQLDLWNNFKTYASDHQIKLNLTKTGPQHWYSFSVGSSICHLALTVNTRSKELGCELYISDDKELFDFLFSKKNEIEKDLNLKLEWMRLPDDTKASRIKTAKKFEIIGSKNFAKYQEAFEWMQSNLENFKKTFSKYLSAYQ</sequence>
<accession>A0A1G1L391</accession>